<dbReference type="Pfam" id="PF13683">
    <property type="entry name" value="rve_3"/>
    <property type="match status" value="1"/>
</dbReference>
<evidence type="ECO:0000256" key="1">
    <source>
        <dbReference type="SAM" id="MobiDB-lite"/>
    </source>
</evidence>
<gene>
    <name evidence="3" type="ORF">COS58_01465</name>
</gene>
<accession>A0A2M7B940</accession>
<dbReference type="AlphaFoldDB" id="A0A2M7B940"/>
<proteinExistence type="predicted"/>
<dbReference type="InterPro" id="IPR036397">
    <property type="entry name" value="RNaseH_sf"/>
</dbReference>
<evidence type="ECO:0000259" key="2">
    <source>
        <dbReference type="PROSITE" id="PS50994"/>
    </source>
</evidence>
<dbReference type="Proteomes" id="UP000228561">
    <property type="component" value="Unassembled WGS sequence"/>
</dbReference>
<comment type="caution">
    <text evidence="3">The sequence shown here is derived from an EMBL/GenBank/DDBJ whole genome shotgun (WGS) entry which is preliminary data.</text>
</comment>
<evidence type="ECO:0000313" key="3">
    <source>
        <dbReference type="EMBL" id="PIU99598.1"/>
    </source>
</evidence>
<evidence type="ECO:0000313" key="4">
    <source>
        <dbReference type="Proteomes" id="UP000228561"/>
    </source>
</evidence>
<dbReference type="SUPFAM" id="SSF53098">
    <property type="entry name" value="Ribonuclease H-like"/>
    <property type="match status" value="1"/>
</dbReference>
<dbReference type="EMBL" id="PEVG01000017">
    <property type="protein sequence ID" value="PIU99598.1"/>
    <property type="molecule type" value="Genomic_DNA"/>
</dbReference>
<dbReference type="GO" id="GO:0015074">
    <property type="term" value="P:DNA integration"/>
    <property type="evidence" value="ECO:0007669"/>
    <property type="project" value="InterPro"/>
</dbReference>
<protein>
    <recommendedName>
        <fullName evidence="2">Integrase catalytic domain-containing protein</fullName>
    </recommendedName>
</protein>
<reference evidence="4" key="1">
    <citation type="submission" date="2017-09" db="EMBL/GenBank/DDBJ databases">
        <title>Depth-based differentiation of microbial function through sediment-hosted aquifers and enrichment of novel symbionts in the deep terrestrial subsurface.</title>
        <authorList>
            <person name="Probst A.J."/>
            <person name="Ladd B."/>
            <person name="Jarett J.K."/>
            <person name="Geller-Mcgrath D.E."/>
            <person name="Sieber C.M.K."/>
            <person name="Emerson J.B."/>
            <person name="Anantharaman K."/>
            <person name="Thomas B.C."/>
            <person name="Malmstrom R."/>
            <person name="Stieglmeier M."/>
            <person name="Klingl A."/>
            <person name="Woyke T."/>
            <person name="Ryan C.M."/>
            <person name="Banfield J.F."/>
        </authorList>
    </citation>
    <scope>NUCLEOTIDE SEQUENCE [LARGE SCALE GENOMIC DNA]</scope>
</reference>
<dbReference type="InterPro" id="IPR001584">
    <property type="entry name" value="Integrase_cat-core"/>
</dbReference>
<feature type="domain" description="Integrase catalytic" evidence="2">
    <location>
        <begin position="1"/>
        <end position="94"/>
    </location>
</feature>
<name>A0A2M7B940_9BACT</name>
<sequence>MLSVQHVNTDNDREYQGNPETHAFTKLCSENKIEQRFTKVKTPRTNSKAERVIRTLMEMWHNKTTFKSRVYRKQELIGFVNCYNTSNHTKELTI</sequence>
<feature type="region of interest" description="Disordered" evidence="1">
    <location>
        <begin position="1"/>
        <end position="20"/>
    </location>
</feature>
<dbReference type="Gene3D" id="3.30.420.10">
    <property type="entry name" value="Ribonuclease H-like superfamily/Ribonuclease H"/>
    <property type="match status" value="1"/>
</dbReference>
<dbReference type="InterPro" id="IPR012337">
    <property type="entry name" value="RNaseH-like_sf"/>
</dbReference>
<organism evidence="3 4">
    <name type="scientific">Candidatus Tagabacteria bacterium CG03_land_8_20_14_0_80_41_22</name>
    <dbReference type="NCBI Taxonomy" id="1975020"/>
    <lineage>
        <taxon>Bacteria</taxon>
        <taxon>Candidatus Tagaibacteriota</taxon>
    </lineage>
</organism>
<dbReference type="GO" id="GO:0003676">
    <property type="term" value="F:nucleic acid binding"/>
    <property type="evidence" value="ECO:0007669"/>
    <property type="project" value="InterPro"/>
</dbReference>
<dbReference type="PROSITE" id="PS50994">
    <property type="entry name" value="INTEGRASE"/>
    <property type="match status" value="1"/>
</dbReference>